<dbReference type="PANTHER" id="PTHR46268">
    <property type="entry name" value="STRESS RESPONSE PROTEIN NHAX"/>
    <property type="match status" value="1"/>
</dbReference>
<dbReference type="InterPro" id="IPR006016">
    <property type="entry name" value="UspA"/>
</dbReference>
<dbReference type="InterPro" id="IPR014729">
    <property type="entry name" value="Rossmann-like_a/b/a_fold"/>
</dbReference>
<accession>A0A4R6WRC7</accession>
<comment type="caution">
    <text evidence="3">The sequence shown here is derived from an EMBL/GenBank/DDBJ whole genome shotgun (WGS) entry which is preliminary data.</text>
</comment>
<sequence>MPLKKILCAVDDSKVTKAVASCAVEIAAGSGATLTFLSVETMAARLRRAHFWDPRRLDAADAARHKGFAPALKAAKAQGFDGFDCVSVLGSDVADAIIAYADKMKADHIVIGTHTTSQLARIFVGSVATAVLSHARAPVTVVK</sequence>
<dbReference type="EMBL" id="SNYW01000008">
    <property type="protein sequence ID" value="TDQ82011.1"/>
    <property type="molecule type" value="Genomic_DNA"/>
</dbReference>
<dbReference type="Proteomes" id="UP000295783">
    <property type="component" value="Unassembled WGS sequence"/>
</dbReference>
<proteinExistence type="inferred from homology"/>
<keyword evidence="4" id="KW-1185">Reference proteome</keyword>
<dbReference type="OrthoDB" id="9792500at2"/>
<name>A0A4R6WRC7_9PROT</name>
<reference evidence="3 4" key="1">
    <citation type="submission" date="2019-03" db="EMBL/GenBank/DDBJ databases">
        <title>Genomic Encyclopedia of Type Strains, Phase III (KMG-III): the genomes of soil and plant-associated and newly described type strains.</title>
        <authorList>
            <person name="Whitman W."/>
        </authorList>
    </citation>
    <scope>NUCLEOTIDE SEQUENCE [LARGE SCALE GENOMIC DNA]</scope>
    <source>
        <strain evidence="3 4">CGMCC 1.7660</strain>
    </source>
</reference>
<dbReference type="PANTHER" id="PTHR46268:SF6">
    <property type="entry name" value="UNIVERSAL STRESS PROTEIN UP12"/>
    <property type="match status" value="1"/>
</dbReference>
<comment type="similarity">
    <text evidence="1">Belongs to the universal stress protein A family.</text>
</comment>
<protein>
    <submittedName>
        <fullName evidence="3">Nucleotide-binding universal stress UspA family protein</fullName>
    </submittedName>
</protein>
<dbReference type="Pfam" id="PF00582">
    <property type="entry name" value="Usp"/>
    <property type="match status" value="1"/>
</dbReference>
<feature type="domain" description="UspA" evidence="2">
    <location>
        <begin position="4"/>
        <end position="143"/>
    </location>
</feature>
<evidence type="ECO:0000313" key="3">
    <source>
        <dbReference type="EMBL" id="TDQ82011.1"/>
    </source>
</evidence>
<dbReference type="PRINTS" id="PR01438">
    <property type="entry name" value="UNVRSLSTRESS"/>
</dbReference>
<dbReference type="Gene3D" id="3.40.50.620">
    <property type="entry name" value="HUPs"/>
    <property type="match status" value="1"/>
</dbReference>
<evidence type="ECO:0000256" key="1">
    <source>
        <dbReference type="ARBA" id="ARBA00008791"/>
    </source>
</evidence>
<gene>
    <name evidence="3" type="ORF">A8950_1831</name>
</gene>
<evidence type="ECO:0000313" key="4">
    <source>
        <dbReference type="Proteomes" id="UP000295783"/>
    </source>
</evidence>
<dbReference type="AlphaFoldDB" id="A0A4R6WRC7"/>
<dbReference type="CDD" id="cd00293">
    <property type="entry name" value="USP-like"/>
    <property type="match status" value="1"/>
</dbReference>
<dbReference type="InterPro" id="IPR006015">
    <property type="entry name" value="Universal_stress_UspA"/>
</dbReference>
<organism evidence="3 4">
    <name type="scientific">Dongia mobilis</name>
    <dbReference type="NCBI Taxonomy" id="578943"/>
    <lineage>
        <taxon>Bacteria</taxon>
        <taxon>Pseudomonadati</taxon>
        <taxon>Pseudomonadota</taxon>
        <taxon>Alphaproteobacteria</taxon>
        <taxon>Rhodospirillales</taxon>
        <taxon>Dongiaceae</taxon>
        <taxon>Dongia</taxon>
    </lineage>
</organism>
<dbReference type="SUPFAM" id="SSF52402">
    <property type="entry name" value="Adenine nucleotide alpha hydrolases-like"/>
    <property type="match status" value="1"/>
</dbReference>
<dbReference type="RefSeq" id="WP_133613332.1">
    <property type="nucleotide sequence ID" value="NZ_SNYW01000008.1"/>
</dbReference>
<evidence type="ECO:0000259" key="2">
    <source>
        <dbReference type="Pfam" id="PF00582"/>
    </source>
</evidence>